<feature type="region of interest" description="Disordered" evidence="1">
    <location>
        <begin position="1"/>
        <end position="112"/>
    </location>
</feature>
<protein>
    <submittedName>
        <fullName evidence="2">Uncharacterized protein</fullName>
    </submittedName>
</protein>
<dbReference type="GeneID" id="66054733"/>
<feature type="compositionally biased region" description="Low complexity" evidence="1">
    <location>
        <begin position="34"/>
        <end position="48"/>
    </location>
</feature>
<dbReference type="EMBL" id="CM008970">
    <property type="protein sequence ID" value="PNW79038.1"/>
    <property type="molecule type" value="Genomic_DNA"/>
</dbReference>
<feature type="compositionally biased region" description="Low complexity" evidence="1">
    <location>
        <begin position="1"/>
        <end position="23"/>
    </location>
</feature>
<dbReference type="InParanoid" id="A0A2K3DES8"/>
<feature type="compositionally biased region" description="Low complexity" evidence="1">
    <location>
        <begin position="76"/>
        <end position="89"/>
    </location>
</feature>
<sequence length="281" mass="27604">MGVSRAPSGSAALSAPAAEALRAAPRRRRPSDCTGSRFTASGGSTSTGAGLGVQDQGCRRRRRRRAQRWRFGGGPPQAMAAVVASAQAGPGPPPASGAPAAAQAAAPPHQAAPQALARDWAFKMRAAGGGGAVFPAPPPSVDVAQAPASPTMRRRSSAIPAGAAAVGALRRPTGAGGADGHTHRLWRPDGGEEHLQALEAMAAVVASAQAGPGPPPAGGAPAAAQAAAPPHQVAPQALARDWAFKMRAAGGGGAVFPAPPPSVDVAQAPASPTMRRSVAAA</sequence>
<organism evidence="2 3">
    <name type="scientific">Chlamydomonas reinhardtii</name>
    <name type="common">Chlamydomonas smithii</name>
    <dbReference type="NCBI Taxonomy" id="3055"/>
    <lineage>
        <taxon>Eukaryota</taxon>
        <taxon>Viridiplantae</taxon>
        <taxon>Chlorophyta</taxon>
        <taxon>core chlorophytes</taxon>
        <taxon>Chlorophyceae</taxon>
        <taxon>CS clade</taxon>
        <taxon>Chlamydomonadales</taxon>
        <taxon>Chlamydomonadaceae</taxon>
        <taxon>Chlamydomonas</taxon>
    </lineage>
</organism>
<keyword evidence="3" id="KW-1185">Reference proteome</keyword>
<feature type="region of interest" description="Disordered" evidence="1">
    <location>
        <begin position="252"/>
        <end position="281"/>
    </location>
</feature>
<dbReference type="Gramene" id="PNW79038">
    <property type="protein sequence ID" value="PNW79038"/>
    <property type="gene ID" value="CHLRE_09g398549v5"/>
</dbReference>
<proteinExistence type="predicted"/>
<evidence type="ECO:0000313" key="3">
    <source>
        <dbReference type="Proteomes" id="UP000006906"/>
    </source>
</evidence>
<feature type="compositionally biased region" description="Low complexity" evidence="1">
    <location>
        <begin position="219"/>
        <end position="233"/>
    </location>
</feature>
<feature type="region of interest" description="Disordered" evidence="1">
    <location>
        <begin position="209"/>
        <end position="233"/>
    </location>
</feature>
<feature type="compositionally biased region" description="Low complexity" evidence="1">
    <location>
        <begin position="97"/>
        <end position="112"/>
    </location>
</feature>
<feature type="compositionally biased region" description="Basic residues" evidence="1">
    <location>
        <begin position="59"/>
        <end position="68"/>
    </location>
</feature>
<gene>
    <name evidence="2" type="ORF">CHLRE_09g398549v5</name>
</gene>
<evidence type="ECO:0000313" key="2">
    <source>
        <dbReference type="EMBL" id="PNW79038.1"/>
    </source>
</evidence>
<dbReference type="KEGG" id="cre:CHLRE_09g398549v5"/>
<reference evidence="2 3" key="1">
    <citation type="journal article" date="2007" name="Science">
        <title>The Chlamydomonas genome reveals the evolution of key animal and plant functions.</title>
        <authorList>
            <person name="Merchant S.S."/>
            <person name="Prochnik S.E."/>
            <person name="Vallon O."/>
            <person name="Harris E.H."/>
            <person name="Karpowicz S.J."/>
            <person name="Witman G.B."/>
            <person name="Terry A."/>
            <person name="Salamov A."/>
            <person name="Fritz-Laylin L.K."/>
            <person name="Marechal-Drouard L."/>
            <person name="Marshall W.F."/>
            <person name="Qu L.H."/>
            <person name="Nelson D.R."/>
            <person name="Sanderfoot A.A."/>
            <person name="Spalding M.H."/>
            <person name="Kapitonov V.V."/>
            <person name="Ren Q."/>
            <person name="Ferris P."/>
            <person name="Lindquist E."/>
            <person name="Shapiro H."/>
            <person name="Lucas S.M."/>
            <person name="Grimwood J."/>
            <person name="Schmutz J."/>
            <person name="Cardol P."/>
            <person name="Cerutti H."/>
            <person name="Chanfreau G."/>
            <person name="Chen C.L."/>
            <person name="Cognat V."/>
            <person name="Croft M.T."/>
            <person name="Dent R."/>
            <person name="Dutcher S."/>
            <person name="Fernandez E."/>
            <person name="Fukuzawa H."/>
            <person name="Gonzalez-Ballester D."/>
            <person name="Gonzalez-Halphen D."/>
            <person name="Hallmann A."/>
            <person name="Hanikenne M."/>
            <person name="Hippler M."/>
            <person name="Inwood W."/>
            <person name="Jabbari K."/>
            <person name="Kalanon M."/>
            <person name="Kuras R."/>
            <person name="Lefebvre P.A."/>
            <person name="Lemaire S.D."/>
            <person name="Lobanov A.V."/>
            <person name="Lohr M."/>
            <person name="Manuell A."/>
            <person name="Meier I."/>
            <person name="Mets L."/>
            <person name="Mittag M."/>
            <person name="Mittelmeier T."/>
            <person name="Moroney J.V."/>
            <person name="Moseley J."/>
            <person name="Napoli C."/>
            <person name="Nedelcu A.M."/>
            <person name="Niyogi K."/>
            <person name="Novoselov S.V."/>
            <person name="Paulsen I.T."/>
            <person name="Pazour G."/>
            <person name="Purton S."/>
            <person name="Ral J.P."/>
            <person name="Riano-Pachon D.M."/>
            <person name="Riekhof W."/>
            <person name="Rymarquis L."/>
            <person name="Schroda M."/>
            <person name="Stern D."/>
            <person name="Umen J."/>
            <person name="Willows R."/>
            <person name="Wilson N."/>
            <person name="Zimmer S.L."/>
            <person name="Allmer J."/>
            <person name="Balk J."/>
            <person name="Bisova K."/>
            <person name="Chen C.J."/>
            <person name="Elias M."/>
            <person name="Gendler K."/>
            <person name="Hauser C."/>
            <person name="Lamb M.R."/>
            <person name="Ledford H."/>
            <person name="Long J.C."/>
            <person name="Minagawa J."/>
            <person name="Page M.D."/>
            <person name="Pan J."/>
            <person name="Pootakham W."/>
            <person name="Roje S."/>
            <person name="Rose A."/>
            <person name="Stahlberg E."/>
            <person name="Terauchi A.M."/>
            <person name="Yang P."/>
            <person name="Ball S."/>
            <person name="Bowler C."/>
            <person name="Dieckmann C.L."/>
            <person name="Gladyshev V.N."/>
            <person name="Green P."/>
            <person name="Jorgensen R."/>
            <person name="Mayfield S."/>
            <person name="Mueller-Roeber B."/>
            <person name="Rajamani S."/>
            <person name="Sayre R.T."/>
            <person name="Brokstein P."/>
            <person name="Dubchak I."/>
            <person name="Goodstein D."/>
            <person name="Hornick L."/>
            <person name="Huang Y.W."/>
            <person name="Jhaveri J."/>
            <person name="Luo Y."/>
            <person name="Martinez D."/>
            <person name="Ngau W.C."/>
            <person name="Otillar B."/>
            <person name="Poliakov A."/>
            <person name="Porter A."/>
            <person name="Szajkowski L."/>
            <person name="Werner G."/>
            <person name="Zhou K."/>
            <person name="Grigoriev I.V."/>
            <person name="Rokhsar D.S."/>
            <person name="Grossman A.R."/>
        </authorList>
    </citation>
    <scope>NUCLEOTIDE SEQUENCE [LARGE SCALE GENOMIC DNA]</scope>
    <source>
        <strain evidence="3">CC-503</strain>
    </source>
</reference>
<dbReference type="AlphaFoldDB" id="A0A2K3DES8"/>
<dbReference type="Proteomes" id="UP000006906">
    <property type="component" value="Chromosome 9"/>
</dbReference>
<name>A0A2K3DES8_CHLRE</name>
<dbReference type="RefSeq" id="XP_042921333.1">
    <property type="nucleotide sequence ID" value="XM_043065894.1"/>
</dbReference>
<dbReference type="PaxDb" id="3055-EDP02395"/>
<accession>A0A2K3DES8</accession>
<evidence type="ECO:0000256" key="1">
    <source>
        <dbReference type="SAM" id="MobiDB-lite"/>
    </source>
</evidence>